<dbReference type="InterPro" id="IPR022121">
    <property type="entry name" value="Peptidase_M73_camelysin"/>
</dbReference>
<feature type="chain" id="PRO_5046118623" evidence="1">
    <location>
        <begin position="26"/>
        <end position="206"/>
    </location>
</feature>
<reference evidence="2" key="1">
    <citation type="submission" date="2023-06" db="EMBL/GenBank/DDBJ databases">
        <title>Draft genome sequence of Nocardioides sp. SOB72.</title>
        <authorList>
            <person name="Zhang G."/>
        </authorList>
    </citation>
    <scope>NUCLEOTIDE SEQUENCE</scope>
    <source>
        <strain evidence="2">SOB72</strain>
    </source>
</reference>
<dbReference type="EMBL" id="JAUHJR010000003">
    <property type="protein sequence ID" value="MDN4161805.1"/>
    <property type="molecule type" value="Genomic_DNA"/>
</dbReference>
<gene>
    <name evidence="2" type="ORF">QWY29_10620</name>
</gene>
<dbReference type="RefSeq" id="WP_300960720.1">
    <property type="nucleotide sequence ID" value="NZ_JAUHJR010000003.1"/>
</dbReference>
<feature type="signal peptide" evidence="1">
    <location>
        <begin position="1"/>
        <end position="25"/>
    </location>
</feature>
<name>A0ABT8EUF2_9ACTN</name>
<evidence type="ECO:0000256" key="1">
    <source>
        <dbReference type="SAM" id="SignalP"/>
    </source>
</evidence>
<evidence type="ECO:0000313" key="2">
    <source>
        <dbReference type="EMBL" id="MDN4161805.1"/>
    </source>
</evidence>
<organism evidence="2 3">
    <name type="scientific">Nocardioides abyssi</name>
    <dbReference type="NCBI Taxonomy" id="3058370"/>
    <lineage>
        <taxon>Bacteria</taxon>
        <taxon>Bacillati</taxon>
        <taxon>Actinomycetota</taxon>
        <taxon>Actinomycetes</taxon>
        <taxon>Propionibacteriales</taxon>
        <taxon>Nocardioidaceae</taxon>
        <taxon>Nocardioides</taxon>
    </lineage>
</organism>
<proteinExistence type="predicted"/>
<accession>A0ABT8EUF2</accession>
<dbReference type="Proteomes" id="UP001168537">
    <property type="component" value="Unassembled WGS sequence"/>
</dbReference>
<keyword evidence="3" id="KW-1185">Reference proteome</keyword>
<keyword evidence="1" id="KW-0732">Signal</keyword>
<dbReference type="Pfam" id="PF12389">
    <property type="entry name" value="Peptidase_M73"/>
    <property type="match status" value="1"/>
</dbReference>
<sequence length="206" mass="20766">MRTSNRNSRKTAAKVVASVALVAGAASVAGLGTFGAFTSSTAATQEVSNGRIAIGLAEGVQGSTIAAAGLVPGDTVERTMTLTRDSATETFGKVTLTTVGTGSKLTTDTALGLQMTVDQCATPWVKTGESKALTCATAPVTVLASAPVIGSLADLGTANLDALNTAGSSHLRVTLALPEAADNDFQKAADSVKFTFDATQRDAQSR</sequence>
<comment type="caution">
    <text evidence="2">The sequence shown here is derived from an EMBL/GenBank/DDBJ whole genome shotgun (WGS) entry which is preliminary data.</text>
</comment>
<protein>
    <submittedName>
        <fullName evidence="2">TasA family protein</fullName>
    </submittedName>
</protein>
<evidence type="ECO:0000313" key="3">
    <source>
        <dbReference type="Proteomes" id="UP001168537"/>
    </source>
</evidence>